<dbReference type="Gene3D" id="3.40.630.30">
    <property type="match status" value="1"/>
</dbReference>
<accession>G9EPG3</accession>
<keyword evidence="3" id="KW-1185">Reference proteome</keyword>
<dbReference type="HOGENOM" id="CLU_3154345_0_0_6"/>
<dbReference type="Proteomes" id="UP000002770">
    <property type="component" value="Unassembled WGS sequence"/>
</dbReference>
<organism evidence="2 3">
    <name type="scientific">Legionella drancourtii LLAP12</name>
    <dbReference type="NCBI Taxonomy" id="658187"/>
    <lineage>
        <taxon>Bacteria</taxon>
        <taxon>Pseudomonadati</taxon>
        <taxon>Pseudomonadota</taxon>
        <taxon>Gammaproteobacteria</taxon>
        <taxon>Legionellales</taxon>
        <taxon>Legionellaceae</taxon>
        <taxon>Legionella</taxon>
    </lineage>
</organism>
<proteinExistence type="predicted"/>
<protein>
    <recommendedName>
        <fullName evidence="1">N-acetyltransferase domain-containing protein</fullName>
    </recommendedName>
</protein>
<dbReference type="InParanoid" id="G9EPG3"/>
<dbReference type="InterPro" id="IPR016181">
    <property type="entry name" value="Acyl_CoA_acyltransferase"/>
</dbReference>
<dbReference type="InterPro" id="IPR000182">
    <property type="entry name" value="GNAT_dom"/>
</dbReference>
<dbReference type="GO" id="GO:0016747">
    <property type="term" value="F:acyltransferase activity, transferring groups other than amino-acyl groups"/>
    <property type="evidence" value="ECO:0007669"/>
    <property type="project" value="InterPro"/>
</dbReference>
<dbReference type="Pfam" id="PF13673">
    <property type="entry name" value="Acetyltransf_10"/>
    <property type="match status" value="1"/>
</dbReference>
<feature type="domain" description="N-acetyltransferase" evidence="1">
    <location>
        <begin position="9"/>
        <end position="48"/>
    </location>
</feature>
<evidence type="ECO:0000313" key="3">
    <source>
        <dbReference type="Proteomes" id="UP000002770"/>
    </source>
</evidence>
<dbReference type="SUPFAM" id="SSF55729">
    <property type="entry name" value="Acyl-CoA N-acyltransferases (Nat)"/>
    <property type="match status" value="1"/>
</dbReference>
<reference evidence="2 3" key="1">
    <citation type="journal article" date="2011" name="BMC Genomics">
        <title>Insight into cross-talk between intra-amoebal pathogens.</title>
        <authorList>
            <person name="Gimenez G."/>
            <person name="Bertelli C."/>
            <person name="Moliner C."/>
            <person name="Robert C."/>
            <person name="Raoult D."/>
            <person name="Fournier P.E."/>
            <person name="Greub G."/>
        </authorList>
    </citation>
    <scope>NUCLEOTIDE SEQUENCE [LARGE SCALE GENOMIC DNA]</scope>
    <source>
        <strain evidence="2 3">LLAP12</strain>
    </source>
</reference>
<dbReference type="AlphaFoldDB" id="G9EPG3"/>
<evidence type="ECO:0000313" key="2">
    <source>
        <dbReference type="EMBL" id="EHL30998.1"/>
    </source>
</evidence>
<dbReference type="eggNOG" id="COG2153">
    <property type="taxonomic scope" value="Bacteria"/>
</dbReference>
<dbReference type="OrthoDB" id="9796171at2"/>
<gene>
    <name evidence="2" type="ORF">LDG_7147</name>
</gene>
<evidence type="ECO:0000259" key="1">
    <source>
        <dbReference type="Pfam" id="PF13673"/>
    </source>
</evidence>
<sequence>MNLDVVFRTIYCHARDSAVNFYLKNGYMAEGNYFDEDNIPYLKMRKKL</sequence>
<name>G9EPG3_9GAMM</name>
<dbReference type="EMBL" id="JH413822">
    <property type="protein sequence ID" value="EHL30998.1"/>
    <property type="molecule type" value="Genomic_DNA"/>
</dbReference>